<dbReference type="InterPro" id="IPR013709">
    <property type="entry name" value="2-isopropylmalate_synth_dimer"/>
</dbReference>
<protein>
    <recommendedName>
        <fullName evidence="8">Citramalate synthase</fullName>
        <ecNumber evidence="8">2.3.3.21</ecNumber>
    </recommendedName>
</protein>
<organism evidence="11 12">
    <name type="scientific">Aquifex aeolicus</name>
    <dbReference type="NCBI Taxonomy" id="63363"/>
    <lineage>
        <taxon>Bacteria</taxon>
        <taxon>Pseudomonadati</taxon>
        <taxon>Aquificota</taxon>
        <taxon>Aquificia</taxon>
        <taxon>Aquificales</taxon>
        <taxon>Aquificaceae</taxon>
        <taxon>Aquifex</taxon>
    </lineage>
</organism>
<dbReference type="Pfam" id="PF22617">
    <property type="entry name" value="HCS_D2"/>
    <property type="match status" value="1"/>
</dbReference>
<dbReference type="InterPro" id="IPR013785">
    <property type="entry name" value="Aldolase_TIM"/>
</dbReference>
<evidence type="ECO:0000256" key="3">
    <source>
        <dbReference type="ARBA" id="ARBA00022605"/>
    </source>
</evidence>
<evidence type="ECO:0000256" key="2">
    <source>
        <dbReference type="ARBA" id="ARBA00006154"/>
    </source>
</evidence>
<dbReference type="PANTHER" id="PTHR43538">
    <property type="entry name" value="ALPHA-IPM SYNTHASE/HOMOCITRATE SYNTHASE"/>
    <property type="match status" value="1"/>
</dbReference>
<evidence type="ECO:0000259" key="10">
    <source>
        <dbReference type="PROSITE" id="PS50991"/>
    </source>
</evidence>
<dbReference type="PANTHER" id="PTHR43538:SF1">
    <property type="entry name" value="(R)-CITRAMALATE SYNTHASE"/>
    <property type="match status" value="1"/>
</dbReference>
<dbReference type="Gene3D" id="3.20.20.70">
    <property type="entry name" value="Aldolase class I"/>
    <property type="match status" value="1"/>
</dbReference>
<keyword evidence="3" id="KW-0028">Amino-acid biosynthesis</keyword>
<dbReference type="InterPro" id="IPR002034">
    <property type="entry name" value="AIPM/Hcit_synth_CS"/>
</dbReference>
<comment type="similarity">
    <text evidence="2 9">Belongs to the alpha-IPM synthase/homocitrate synthase family.</text>
</comment>
<comment type="catalytic activity">
    <reaction evidence="7">
        <text>pyruvate + acetyl-CoA + H2O = (3R)-citramalate + CoA + H(+)</text>
        <dbReference type="Rhea" id="RHEA:19045"/>
        <dbReference type="ChEBI" id="CHEBI:15361"/>
        <dbReference type="ChEBI" id="CHEBI:15377"/>
        <dbReference type="ChEBI" id="CHEBI:15378"/>
        <dbReference type="ChEBI" id="CHEBI:30934"/>
        <dbReference type="ChEBI" id="CHEBI:57287"/>
        <dbReference type="ChEBI" id="CHEBI:57288"/>
        <dbReference type="EC" id="2.3.3.21"/>
    </reaction>
</comment>
<evidence type="ECO:0000313" key="12">
    <source>
        <dbReference type="Proteomes" id="UP000606463"/>
    </source>
</evidence>
<dbReference type="CDD" id="cd07941">
    <property type="entry name" value="DRE_TIM_LeuA3"/>
    <property type="match status" value="1"/>
</dbReference>
<evidence type="ECO:0000256" key="7">
    <source>
        <dbReference type="ARBA" id="ARBA00048263"/>
    </source>
</evidence>
<evidence type="ECO:0000256" key="8">
    <source>
        <dbReference type="NCBIfam" id="TIGR00977"/>
    </source>
</evidence>
<evidence type="ECO:0000256" key="1">
    <source>
        <dbReference type="ARBA" id="ARBA00004743"/>
    </source>
</evidence>
<dbReference type="Gene3D" id="3.30.160.270">
    <property type="match status" value="1"/>
</dbReference>
<dbReference type="InterPro" id="IPR036230">
    <property type="entry name" value="LeuA_allosteric_dom_sf"/>
</dbReference>
<keyword evidence="5 9" id="KW-0808">Transferase</keyword>
<keyword evidence="4" id="KW-0412">Isoleucine biosynthesis</keyword>
<dbReference type="SUPFAM" id="SSF110921">
    <property type="entry name" value="2-isopropylmalate synthase LeuA, allosteric (dimerisation) domain"/>
    <property type="match status" value="1"/>
</dbReference>
<dbReference type="EMBL" id="DQVE01000049">
    <property type="protein sequence ID" value="HIP98656.1"/>
    <property type="molecule type" value="Genomic_DNA"/>
</dbReference>
<evidence type="ECO:0000313" key="11">
    <source>
        <dbReference type="EMBL" id="HIP98656.1"/>
    </source>
</evidence>
<keyword evidence="6" id="KW-0100">Branched-chain amino acid biosynthesis</keyword>
<dbReference type="GO" id="GO:0009098">
    <property type="term" value="P:L-leucine biosynthetic process"/>
    <property type="evidence" value="ECO:0007669"/>
    <property type="project" value="InterPro"/>
</dbReference>
<dbReference type="EC" id="2.3.3.21" evidence="8"/>
<accession>A0A9D0YQ17</accession>
<dbReference type="InterPro" id="IPR000891">
    <property type="entry name" value="PYR_CT"/>
</dbReference>
<dbReference type="PROSITE" id="PS50991">
    <property type="entry name" value="PYR_CT"/>
    <property type="match status" value="1"/>
</dbReference>
<dbReference type="SMART" id="SM00917">
    <property type="entry name" value="LeuA_dimer"/>
    <property type="match status" value="1"/>
</dbReference>
<feature type="domain" description="Pyruvate carboxyltransferase" evidence="10">
    <location>
        <begin position="12"/>
        <end position="278"/>
    </location>
</feature>
<dbReference type="SUPFAM" id="SSF51569">
    <property type="entry name" value="Aldolase"/>
    <property type="match status" value="1"/>
</dbReference>
<dbReference type="AlphaFoldDB" id="A0A9D0YQ17"/>
<dbReference type="Pfam" id="PF08502">
    <property type="entry name" value="LeuA_dimer"/>
    <property type="match status" value="1"/>
</dbReference>
<gene>
    <name evidence="11" type="primary">cimA</name>
    <name evidence="11" type="ORF">EYH37_04765</name>
</gene>
<dbReference type="PROSITE" id="PS00815">
    <property type="entry name" value="AIPM_HOMOCIT_SYNTH_1"/>
    <property type="match status" value="1"/>
</dbReference>
<dbReference type="GO" id="GO:0009097">
    <property type="term" value="P:isoleucine biosynthetic process"/>
    <property type="evidence" value="ECO:0007669"/>
    <property type="project" value="UniProtKB-UniRule"/>
</dbReference>
<dbReference type="InterPro" id="IPR054691">
    <property type="entry name" value="LeuA/HCS_post-cat"/>
</dbReference>
<evidence type="ECO:0000256" key="4">
    <source>
        <dbReference type="ARBA" id="ARBA00022624"/>
    </source>
</evidence>
<dbReference type="GO" id="GO:0003852">
    <property type="term" value="F:2-isopropylmalate synthase activity"/>
    <property type="evidence" value="ECO:0007669"/>
    <property type="project" value="InterPro"/>
</dbReference>
<sequence>MGFEKNKKNGKVYIYDTTLRDGAQTEGVNFSLEDKLRITQKLDEFGIDYIEGGWPGANPKDTLYFKEVKKLPLKHSKVVAFGSTRRPSLKVEEDKLVLNLLKAETEAITIFGKSWDLHVLEALKTTLDENIRMVEETCSFLKKHGVEVIFDAEHFFDGFKKNKDYALKVLEAAVNGGADWLILCDTNGGALPHEIYEITKEVVSHFSDTKIGIHAHNDSDCAVANSLMAVLAGASQVHGTVNGLGERTGNANLCSVIPNLQLKMGYRVIPPENLKKLKQLANFVAELANIPLPKNMPYVGDSAFTHKAGVHASAVLKNPETYEHINPELVGNRRKITVSDMAGKSNLIAKLREYGITDPNPVEVRRLVEKIKELEKEGYHFEAAEASLELLVKRHFGLVREYFHFDAYRILIAKRKGDSSPVSEATVRVSLDQFEEHTASLGNGPVNALDRALRKALKEFYPSISEVKLIDYKVRIVNETAGTEAKVRVLIEFTDGKKKWATVGVHENIIEASWKALTDGIVYKLMKDEEESF</sequence>
<name>A0A9D0YQ17_AQUAO</name>
<dbReference type="GO" id="GO:0043714">
    <property type="term" value="F:(R)-citramalate synthase activity"/>
    <property type="evidence" value="ECO:0007669"/>
    <property type="project" value="UniProtKB-UniRule"/>
</dbReference>
<reference evidence="11" key="1">
    <citation type="journal article" date="2020" name="ISME J.">
        <title>Gammaproteobacteria mediating utilization of methyl-, sulfur- and petroleum organic compounds in deep ocean hydrothermal plumes.</title>
        <authorList>
            <person name="Zhou Z."/>
            <person name="Liu Y."/>
            <person name="Pan J."/>
            <person name="Cron B.R."/>
            <person name="Toner B.M."/>
            <person name="Anantharaman K."/>
            <person name="Breier J.A."/>
            <person name="Dick G.J."/>
            <person name="Li M."/>
        </authorList>
    </citation>
    <scope>NUCLEOTIDE SEQUENCE</scope>
    <source>
        <strain evidence="11">SZUA-1501</strain>
    </source>
</reference>
<evidence type="ECO:0000256" key="6">
    <source>
        <dbReference type="ARBA" id="ARBA00023304"/>
    </source>
</evidence>
<dbReference type="Proteomes" id="UP000606463">
    <property type="component" value="Unassembled WGS sequence"/>
</dbReference>
<evidence type="ECO:0000256" key="9">
    <source>
        <dbReference type="RuleBase" id="RU003523"/>
    </source>
</evidence>
<evidence type="ECO:0000256" key="5">
    <source>
        <dbReference type="ARBA" id="ARBA00022679"/>
    </source>
</evidence>
<dbReference type="NCBIfam" id="TIGR00977">
    <property type="entry name" value="citramal_synth"/>
    <property type="match status" value="1"/>
</dbReference>
<comment type="pathway">
    <text evidence="1">Amino-acid biosynthesis; L-isoleucine biosynthesis; 2-oxobutanoate from pyruvate: step 1/3.</text>
</comment>
<keyword evidence="11" id="KW-0012">Acyltransferase</keyword>
<comment type="caution">
    <text evidence="11">The sequence shown here is derived from an EMBL/GenBank/DDBJ whole genome shotgun (WGS) entry which is preliminary data.</text>
</comment>
<dbReference type="InterPro" id="IPR005675">
    <property type="entry name" value="Citramal_synthase"/>
</dbReference>
<dbReference type="Gene3D" id="1.10.238.260">
    <property type="match status" value="1"/>
</dbReference>
<proteinExistence type="inferred from homology"/>
<dbReference type="Pfam" id="PF00682">
    <property type="entry name" value="HMGL-like"/>
    <property type="match status" value="1"/>
</dbReference>